<dbReference type="Gene3D" id="1.25.40.10">
    <property type="entry name" value="Tetratricopeptide repeat domain"/>
    <property type="match status" value="3"/>
</dbReference>
<name>A0A812KSV4_9DINO</name>
<dbReference type="AlphaFoldDB" id="A0A812KSV4"/>
<dbReference type="OrthoDB" id="424030at2759"/>
<dbReference type="PROSITE" id="PS51375">
    <property type="entry name" value="PPR"/>
    <property type="match status" value="1"/>
</dbReference>
<accession>A0A812KSV4</accession>
<feature type="region of interest" description="Disordered" evidence="4">
    <location>
        <begin position="580"/>
        <end position="600"/>
    </location>
</feature>
<feature type="repeat" description="HEAT" evidence="2">
    <location>
        <begin position="796"/>
        <end position="828"/>
    </location>
</feature>
<dbReference type="PANTHER" id="PTHR47941">
    <property type="entry name" value="PENTATRICOPEPTIDE REPEAT-CONTAINING PROTEIN 3, MITOCHONDRIAL"/>
    <property type="match status" value="1"/>
</dbReference>
<dbReference type="Pfam" id="PF13812">
    <property type="entry name" value="PPR_3"/>
    <property type="match status" value="1"/>
</dbReference>
<sequence length="828" mass="89628">MSCVPRGSIPNGRSRAVLQQSTKVIASDARQSHWQAALATLWSIADKDVEADSILYCAALGALERAIRWETALGVVQSMLCRAVDLYDHGLNYVALTCKKSGQWQRLLRLLVSSFRGVEHPAHEVAFTAGLDACRARWAQGLGLWRCLAHLRAEADATALSAVVAGLRQAAEWQHAVGLMQECFRFGPEPDAALCNAVATACEARQEWEQALEVLRKMLSSEVEPDIITFSAIISACEADEQWAFALAILTEMQKHLITSNVITNNAAIAACAAAGQWVQATALLRAMCNPDAVSFNAAIAACEADARWQIAVFLLQDMKLKRLLPDALTHNAAQRALKAAWQWQRSLDLLADMKSDICNGGMMPDLITYSAALSVCEKVLAKDQAVALLEEVDMLVSGDWPWLMCTAVQKARLQHVQGTAFGLLEEMPCLTDSYLEALFLCQMCVIFLDPGQVSLDSNRLALAVRSLCVLVVFCRRTLLHQLLKLSGEPTACLEASRHLQSFLGESMPRLFEVLADLACGKGRCQTVRRCGLWKLALEALFYLVEDSLAAIGRFDLDSDASNSYWSALTTSFSRVLSGALQSPRRSTQPVPTRSSKCDHNRSEANMADVSVLSQVLGNLLMQRILPCSKTPATAAESAVHLLQVLVSQQGMGSSSLRHFFALCAMQPEVPEVGNPTDEEELKLSVITATAKGATTVSSVRQIPCRPALLGIAVPALVAHVRALFARYLQDEEARQRGAPMADAAAQKAIEVRQALMLLQKMQVDEAAVAAATTGASLKARSACSLAGSRGLVMALLPQLASLASVGAPDVRRAVREVLEALASELEL</sequence>
<dbReference type="Proteomes" id="UP000604046">
    <property type="component" value="Unassembled WGS sequence"/>
</dbReference>
<comment type="caution">
    <text evidence="5">The sequence shown here is derived from an EMBL/GenBank/DDBJ whole genome shotgun (WGS) entry which is preliminary data.</text>
</comment>
<dbReference type="PROSITE" id="PS50077">
    <property type="entry name" value="HEAT_REPEAT"/>
    <property type="match status" value="1"/>
</dbReference>
<evidence type="ECO:0000256" key="3">
    <source>
        <dbReference type="PROSITE-ProRule" id="PRU00708"/>
    </source>
</evidence>
<evidence type="ECO:0000313" key="5">
    <source>
        <dbReference type="EMBL" id="CAE7229465.1"/>
    </source>
</evidence>
<evidence type="ECO:0000256" key="1">
    <source>
        <dbReference type="ARBA" id="ARBA00022737"/>
    </source>
</evidence>
<keyword evidence="1" id="KW-0677">Repeat</keyword>
<reference evidence="5" key="1">
    <citation type="submission" date="2021-02" db="EMBL/GenBank/DDBJ databases">
        <authorList>
            <person name="Dougan E. K."/>
            <person name="Rhodes N."/>
            <person name="Thang M."/>
            <person name="Chan C."/>
        </authorList>
    </citation>
    <scope>NUCLEOTIDE SEQUENCE</scope>
</reference>
<evidence type="ECO:0000313" key="6">
    <source>
        <dbReference type="Proteomes" id="UP000604046"/>
    </source>
</evidence>
<proteinExistence type="predicted"/>
<protein>
    <submittedName>
        <fullName evidence="5">EMB2654 protein</fullName>
    </submittedName>
</protein>
<evidence type="ECO:0000256" key="4">
    <source>
        <dbReference type="SAM" id="MobiDB-lite"/>
    </source>
</evidence>
<evidence type="ECO:0000256" key="2">
    <source>
        <dbReference type="PROSITE-ProRule" id="PRU00103"/>
    </source>
</evidence>
<gene>
    <name evidence="5" type="primary">EMB2654</name>
    <name evidence="5" type="ORF">SNAT2548_LOCUS9228</name>
</gene>
<dbReference type="InterPro" id="IPR011990">
    <property type="entry name" value="TPR-like_helical_dom_sf"/>
</dbReference>
<organism evidence="5 6">
    <name type="scientific">Symbiodinium natans</name>
    <dbReference type="NCBI Taxonomy" id="878477"/>
    <lineage>
        <taxon>Eukaryota</taxon>
        <taxon>Sar</taxon>
        <taxon>Alveolata</taxon>
        <taxon>Dinophyceae</taxon>
        <taxon>Suessiales</taxon>
        <taxon>Symbiodiniaceae</taxon>
        <taxon>Symbiodinium</taxon>
    </lineage>
</organism>
<dbReference type="InterPro" id="IPR002885">
    <property type="entry name" value="PPR_rpt"/>
</dbReference>
<dbReference type="InterPro" id="IPR021133">
    <property type="entry name" value="HEAT_type_2"/>
</dbReference>
<feature type="repeat" description="PPR" evidence="3">
    <location>
        <begin position="191"/>
        <end position="225"/>
    </location>
</feature>
<dbReference type="EMBL" id="CAJNDS010000709">
    <property type="protein sequence ID" value="CAE7229465.1"/>
    <property type="molecule type" value="Genomic_DNA"/>
</dbReference>
<feature type="compositionally biased region" description="Polar residues" evidence="4">
    <location>
        <begin position="580"/>
        <end position="595"/>
    </location>
</feature>
<keyword evidence="6" id="KW-1185">Reference proteome</keyword>